<feature type="transmembrane region" description="Helical" evidence="2">
    <location>
        <begin position="349"/>
        <end position="368"/>
    </location>
</feature>
<dbReference type="GO" id="GO:0009103">
    <property type="term" value="P:lipopolysaccharide biosynthetic process"/>
    <property type="evidence" value="ECO:0007669"/>
    <property type="project" value="TreeGrafter"/>
</dbReference>
<comment type="caution">
    <text evidence="5">The sequence shown here is derived from an EMBL/GenBank/DDBJ whole genome shotgun (WGS) entry which is preliminary data.</text>
</comment>
<dbReference type="InterPro" id="IPR002656">
    <property type="entry name" value="Acyl_transf_3_dom"/>
</dbReference>
<protein>
    <submittedName>
        <fullName evidence="5">Acyltransferase family protein</fullName>
    </submittedName>
</protein>
<dbReference type="Proteomes" id="UP000433309">
    <property type="component" value="Unassembled WGS sequence"/>
</dbReference>
<feature type="transmembrane region" description="Helical" evidence="2">
    <location>
        <begin position="16"/>
        <end position="34"/>
    </location>
</feature>
<proteinExistence type="predicted"/>
<evidence type="ECO:0000256" key="1">
    <source>
        <dbReference type="SAM" id="MobiDB-lite"/>
    </source>
</evidence>
<dbReference type="RefSeq" id="WP_154374902.1">
    <property type="nucleotide sequence ID" value="NZ_WKJK01000003.1"/>
</dbReference>
<keyword evidence="2" id="KW-0812">Transmembrane</keyword>
<sequence length="658" mass="72909">MQPAERHGYRADIDGLRALAVLAVIVFHLAPGWLPGGFAGVDAFFVISGYLITRLITAALEQRRWRLADFYQHRIMRLLPAYALVSAATLAAASYLLIPDDYLFYTTSLAASWAFVSNIFFSMLSWGYFGQRAEQFPLLHTWSLSVEEQFYFAYPLLLMLLHRHWQRYLTPLLALLALIALLCSQWQADQVGSYFLLPYRAHELLIGALIARALERHPPGPRQAGVAALAGLLLLAGSLLLLRRELPFPGLYSLPPCLGAALLLYGGARANPVSALLGRAPLVAIGLMSYSLYLWHWPVLSLLRYRHIALDGAAGVAVLALIFALSWLTWRYVELPLRRRRLSLRASALRYYAAPAAACLAVGLYSYASDGAPQRFAADARELLASYSYERDLGGACALRSGVAATVTAAYLRRHCGFGAPAEVGVRPAVLLYGDSHAHHFKPFVEQLARQAGWRAVYHIAGSCEPFDLAEPGAAATVCQRRNADMLLLARQYRYVVLAGRWQYRSQEALFARRLRQVAQALDGGHTTLVLFKDNPSTDADLSRCVLFRRRGWLPAGSDCDFRYADVQAAQGSMDREIDRLQTAMPQVRVINAKRVMCDQQRCLTAIGNTALYKDGNHLNAPAARLLAERYLALAANPLAPSPESTEKRPVDARADRP</sequence>
<keyword evidence="2" id="KW-0472">Membrane</keyword>
<accession>A0A6I2KW13</accession>
<dbReference type="EMBL" id="WKJK01000003">
    <property type="protein sequence ID" value="MRW89953.1"/>
    <property type="molecule type" value="Genomic_DNA"/>
</dbReference>
<feature type="transmembrane region" description="Helical" evidence="2">
    <location>
        <begin position="308"/>
        <end position="328"/>
    </location>
</feature>
<dbReference type="GO" id="GO:0016747">
    <property type="term" value="F:acyltransferase activity, transferring groups other than amino-acyl groups"/>
    <property type="evidence" value="ECO:0007669"/>
    <property type="project" value="InterPro"/>
</dbReference>
<organism evidence="5 6">
    <name type="scientific">Duganella guangzhouensis</name>
    <dbReference type="NCBI Taxonomy" id="2666084"/>
    <lineage>
        <taxon>Bacteria</taxon>
        <taxon>Pseudomonadati</taxon>
        <taxon>Pseudomonadota</taxon>
        <taxon>Betaproteobacteria</taxon>
        <taxon>Burkholderiales</taxon>
        <taxon>Oxalobacteraceae</taxon>
        <taxon>Telluria group</taxon>
        <taxon>Duganella</taxon>
    </lineage>
</organism>
<keyword evidence="2" id="KW-1133">Transmembrane helix</keyword>
<feature type="compositionally biased region" description="Basic and acidic residues" evidence="1">
    <location>
        <begin position="645"/>
        <end position="658"/>
    </location>
</feature>
<feature type="transmembrane region" description="Helical" evidence="2">
    <location>
        <begin position="81"/>
        <end position="98"/>
    </location>
</feature>
<feature type="transmembrane region" description="Helical" evidence="2">
    <location>
        <begin position="168"/>
        <end position="188"/>
    </location>
</feature>
<feature type="transmembrane region" description="Helical" evidence="2">
    <location>
        <begin position="277"/>
        <end position="296"/>
    </location>
</feature>
<dbReference type="PANTHER" id="PTHR23028">
    <property type="entry name" value="ACETYLTRANSFERASE"/>
    <property type="match status" value="1"/>
</dbReference>
<feature type="transmembrane region" description="Helical" evidence="2">
    <location>
        <begin position="248"/>
        <end position="265"/>
    </location>
</feature>
<evidence type="ECO:0000256" key="2">
    <source>
        <dbReference type="SAM" id="Phobius"/>
    </source>
</evidence>
<keyword evidence="5" id="KW-0012">Acyltransferase</keyword>
<feature type="domain" description="SGNH" evidence="4">
    <location>
        <begin position="414"/>
        <end position="632"/>
    </location>
</feature>
<gene>
    <name evidence="5" type="ORF">GJ699_08155</name>
</gene>
<feature type="domain" description="Acyltransferase 3" evidence="3">
    <location>
        <begin position="11"/>
        <end position="331"/>
    </location>
</feature>
<keyword evidence="6" id="KW-1185">Reference proteome</keyword>
<dbReference type="PANTHER" id="PTHR23028:SF53">
    <property type="entry name" value="ACYL_TRANSF_3 DOMAIN-CONTAINING PROTEIN"/>
    <property type="match status" value="1"/>
</dbReference>
<keyword evidence="5" id="KW-0808">Transferase</keyword>
<dbReference type="InterPro" id="IPR050879">
    <property type="entry name" value="Acyltransferase_3"/>
</dbReference>
<evidence type="ECO:0000313" key="5">
    <source>
        <dbReference type="EMBL" id="MRW89953.1"/>
    </source>
</evidence>
<dbReference type="Pfam" id="PF19040">
    <property type="entry name" value="SGNH"/>
    <property type="match status" value="1"/>
</dbReference>
<evidence type="ECO:0000259" key="4">
    <source>
        <dbReference type="Pfam" id="PF19040"/>
    </source>
</evidence>
<dbReference type="AlphaFoldDB" id="A0A6I2KW13"/>
<reference evidence="5 6" key="1">
    <citation type="submission" date="2019-11" db="EMBL/GenBank/DDBJ databases">
        <title>Novel species isolated from a subtropical stream in China.</title>
        <authorList>
            <person name="Lu H."/>
        </authorList>
    </citation>
    <scope>NUCLEOTIDE SEQUENCE [LARGE SCALE GENOMIC DNA]</scope>
    <source>
        <strain evidence="5 6">FT80W</strain>
    </source>
</reference>
<evidence type="ECO:0000259" key="3">
    <source>
        <dbReference type="Pfam" id="PF01757"/>
    </source>
</evidence>
<evidence type="ECO:0000313" key="6">
    <source>
        <dbReference type="Proteomes" id="UP000433309"/>
    </source>
</evidence>
<dbReference type="Pfam" id="PF01757">
    <property type="entry name" value="Acyl_transf_3"/>
    <property type="match status" value="1"/>
</dbReference>
<feature type="transmembrane region" description="Helical" evidence="2">
    <location>
        <begin position="40"/>
        <end position="60"/>
    </location>
</feature>
<feature type="transmembrane region" description="Helical" evidence="2">
    <location>
        <begin position="110"/>
        <end position="129"/>
    </location>
</feature>
<dbReference type="GO" id="GO:0016020">
    <property type="term" value="C:membrane"/>
    <property type="evidence" value="ECO:0007669"/>
    <property type="project" value="TreeGrafter"/>
</dbReference>
<dbReference type="InterPro" id="IPR043968">
    <property type="entry name" value="SGNH"/>
</dbReference>
<feature type="region of interest" description="Disordered" evidence="1">
    <location>
        <begin position="639"/>
        <end position="658"/>
    </location>
</feature>
<name>A0A6I2KW13_9BURK</name>